<evidence type="ECO:0000256" key="7">
    <source>
        <dbReference type="ARBA" id="ARBA00047899"/>
    </source>
</evidence>
<keyword evidence="4" id="KW-0547">Nucleotide-binding</keyword>
<gene>
    <name evidence="10" type="ORF">O3M35_004212</name>
</gene>
<protein>
    <recommendedName>
        <fullName evidence="1">non-specific serine/threonine protein kinase</fullName>
        <ecNumber evidence="1">2.7.11.1</ecNumber>
    </recommendedName>
</protein>
<evidence type="ECO:0000256" key="3">
    <source>
        <dbReference type="ARBA" id="ARBA00022679"/>
    </source>
</evidence>
<dbReference type="GO" id="GO:0005737">
    <property type="term" value="C:cytoplasm"/>
    <property type="evidence" value="ECO:0007669"/>
    <property type="project" value="TreeGrafter"/>
</dbReference>
<dbReference type="PROSITE" id="PS50011">
    <property type="entry name" value="PROTEIN_KINASE_DOM"/>
    <property type="match status" value="1"/>
</dbReference>
<proteinExistence type="predicted"/>
<evidence type="ECO:0000256" key="4">
    <source>
        <dbReference type="ARBA" id="ARBA00022741"/>
    </source>
</evidence>
<feature type="domain" description="Protein kinase" evidence="9">
    <location>
        <begin position="1"/>
        <end position="322"/>
    </location>
</feature>
<dbReference type="InterPro" id="IPR000719">
    <property type="entry name" value="Prot_kinase_dom"/>
</dbReference>
<accession>A0AAW1CGS0</accession>
<dbReference type="EMBL" id="JAPXFL010000014">
    <property type="protein sequence ID" value="KAK9497506.1"/>
    <property type="molecule type" value="Genomic_DNA"/>
</dbReference>
<dbReference type="PANTHER" id="PTHR47634">
    <property type="entry name" value="PROTEIN KINASE DOMAIN-CONTAINING PROTEIN-RELATED"/>
    <property type="match status" value="1"/>
</dbReference>
<dbReference type="EC" id="2.7.11.1" evidence="1"/>
<dbReference type="SMART" id="SM00220">
    <property type="entry name" value="S_TKc"/>
    <property type="match status" value="1"/>
</dbReference>
<evidence type="ECO:0000256" key="6">
    <source>
        <dbReference type="ARBA" id="ARBA00022840"/>
    </source>
</evidence>
<keyword evidence="2" id="KW-0723">Serine/threonine-protein kinase</keyword>
<keyword evidence="5" id="KW-0418">Kinase</keyword>
<dbReference type="InterPro" id="IPR008271">
    <property type="entry name" value="Ser/Thr_kinase_AS"/>
</dbReference>
<dbReference type="InterPro" id="IPR051334">
    <property type="entry name" value="SRPK"/>
</dbReference>
<evidence type="ECO:0000256" key="2">
    <source>
        <dbReference type="ARBA" id="ARBA00022527"/>
    </source>
</evidence>
<dbReference type="GO" id="GO:0004674">
    <property type="term" value="F:protein serine/threonine kinase activity"/>
    <property type="evidence" value="ECO:0007669"/>
    <property type="project" value="UniProtKB-KW"/>
</dbReference>
<comment type="catalytic activity">
    <reaction evidence="7">
        <text>L-threonyl-[protein] + ATP = O-phospho-L-threonyl-[protein] + ADP + H(+)</text>
        <dbReference type="Rhea" id="RHEA:46608"/>
        <dbReference type="Rhea" id="RHEA-COMP:11060"/>
        <dbReference type="Rhea" id="RHEA-COMP:11605"/>
        <dbReference type="ChEBI" id="CHEBI:15378"/>
        <dbReference type="ChEBI" id="CHEBI:30013"/>
        <dbReference type="ChEBI" id="CHEBI:30616"/>
        <dbReference type="ChEBI" id="CHEBI:61977"/>
        <dbReference type="ChEBI" id="CHEBI:456216"/>
        <dbReference type="EC" id="2.7.11.1"/>
    </reaction>
</comment>
<dbReference type="GO" id="GO:0005524">
    <property type="term" value="F:ATP binding"/>
    <property type="evidence" value="ECO:0007669"/>
    <property type="project" value="UniProtKB-KW"/>
</dbReference>
<dbReference type="Proteomes" id="UP001461498">
    <property type="component" value="Unassembled WGS sequence"/>
</dbReference>
<evidence type="ECO:0000259" key="9">
    <source>
        <dbReference type="PROSITE" id="PS50011"/>
    </source>
</evidence>
<dbReference type="GO" id="GO:0050684">
    <property type="term" value="P:regulation of mRNA processing"/>
    <property type="evidence" value="ECO:0007669"/>
    <property type="project" value="TreeGrafter"/>
</dbReference>
<dbReference type="PROSITE" id="PS00108">
    <property type="entry name" value="PROTEIN_KINASE_ST"/>
    <property type="match status" value="1"/>
</dbReference>
<keyword evidence="3" id="KW-0808">Transferase</keyword>
<reference evidence="10 11" key="1">
    <citation type="submission" date="2022-12" db="EMBL/GenBank/DDBJ databases">
        <title>Chromosome-level genome assembly of true bugs.</title>
        <authorList>
            <person name="Ma L."/>
            <person name="Li H."/>
        </authorList>
    </citation>
    <scope>NUCLEOTIDE SEQUENCE [LARGE SCALE GENOMIC DNA]</scope>
    <source>
        <strain evidence="10">Lab_2022b</strain>
    </source>
</reference>
<dbReference type="Gene3D" id="1.10.510.10">
    <property type="entry name" value="Transferase(Phosphotransferase) domain 1"/>
    <property type="match status" value="1"/>
</dbReference>
<dbReference type="GO" id="GO:0005634">
    <property type="term" value="C:nucleus"/>
    <property type="evidence" value="ECO:0007669"/>
    <property type="project" value="TreeGrafter"/>
</dbReference>
<evidence type="ECO:0000313" key="11">
    <source>
        <dbReference type="Proteomes" id="UP001461498"/>
    </source>
</evidence>
<dbReference type="InterPro" id="IPR011009">
    <property type="entry name" value="Kinase-like_dom_sf"/>
</dbReference>
<comment type="catalytic activity">
    <reaction evidence="8">
        <text>L-seryl-[protein] + ATP = O-phospho-L-seryl-[protein] + ADP + H(+)</text>
        <dbReference type="Rhea" id="RHEA:17989"/>
        <dbReference type="Rhea" id="RHEA-COMP:9863"/>
        <dbReference type="Rhea" id="RHEA-COMP:11604"/>
        <dbReference type="ChEBI" id="CHEBI:15378"/>
        <dbReference type="ChEBI" id="CHEBI:29999"/>
        <dbReference type="ChEBI" id="CHEBI:30616"/>
        <dbReference type="ChEBI" id="CHEBI:83421"/>
        <dbReference type="ChEBI" id="CHEBI:456216"/>
        <dbReference type="EC" id="2.7.11.1"/>
    </reaction>
</comment>
<evidence type="ECO:0000256" key="1">
    <source>
        <dbReference type="ARBA" id="ARBA00012513"/>
    </source>
</evidence>
<dbReference type="SUPFAM" id="SSF56112">
    <property type="entry name" value="Protein kinase-like (PK-like)"/>
    <property type="match status" value="1"/>
</dbReference>
<comment type="caution">
    <text evidence="10">The sequence shown here is derived from an EMBL/GenBank/DDBJ whole genome shotgun (WGS) entry which is preliminary data.</text>
</comment>
<dbReference type="FunFam" id="1.10.510.10:FF:000275">
    <property type="entry name" value="SRSF protein kinase 2 isoform X3"/>
    <property type="match status" value="1"/>
</dbReference>
<dbReference type="Pfam" id="PF00069">
    <property type="entry name" value="Pkinase"/>
    <property type="match status" value="2"/>
</dbReference>
<keyword evidence="11" id="KW-1185">Reference proteome</keyword>
<dbReference type="PANTHER" id="PTHR47634:SF9">
    <property type="entry name" value="PROTEIN KINASE DOMAIN-CONTAINING PROTEIN-RELATED"/>
    <property type="match status" value="1"/>
</dbReference>
<name>A0AAW1CGS0_9HEMI</name>
<evidence type="ECO:0000256" key="5">
    <source>
        <dbReference type="ARBA" id="ARBA00022777"/>
    </source>
</evidence>
<keyword evidence="6" id="KW-0067">ATP-binding</keyword>
<evidence type="ECO:0000256" key="8">
    <source>
        <dbReference type="ARBA" id="ARBA00048679"/>
    </source>
</evidence>
<dbReference type="AlphaFoldDB" id="A0AAW1CGS0"/>
<sequence>MVFEVLGNNLLSLIIQSDYQGIALNLVKSVMKQILMGLSYLHNKCKVIHTDIKPENILICISNQDILRMASEATKNLGLNCRLPLYLGKGNKPNGTAESDCTNESLANQDLLYRLFLKFNSYSKKDQSEEAFSLNNFITENAVNSPCSSQSQLGVHDANIKIKIADLGNACWTNHHYCDSIQTRQYRSIEVIMGSGYGTAADIWSTACLAFELATGNFLFDPRPGDNYSRDEDHLAHMIELLGPIPRYLIETGSLSHKFIDTNGELLHIHNLNRWCLRAVFQEKYKLSDEDASSFASFLEKMLQYDQYKRLTADQCLQDPWLN</sequence>
<evidence type="ECO:0000313" key="10">
    <source>
        <dbReference type="EMBL" id="KAK9497506.1"/>
    </source>
</evidence>
<dbReference type="GO" id="GO:0000245">
    <property type="term" value="P:spliceosomal complex assembly"/>
    <property type="evidence" value="ECO:0007669"/>
    <property type="project" value="TreeGrafter"/>
</dbReference>
<organism evidence="10 11">
    <name type="scientific">Rhynocoris fuscipes</name>
    <dbReference type="NCBI Taxonomy" id="488301"/>
    <lineage>
        <taxon>Eukaryota</taxon>
        <taxon>Metazoa</taxon>
        <taxon>Ecdysozoa</taxon>
        <taxon>Arthropoda</taxon>
        <taxon>Hexapoda</taxon>
        <taxon>Insecta</taxon>
        <taxon>Pterygota</taxon>
        <taxon>Neoptera</taxon>
        <taxon>Paraneoptera</taxon>
        <taxon>Hemiptera</taxon>
        <taxon>Heteroptera</taxon>
        <taxon>Panheteroptera</taxon>
        <taxon>Cimicomorpha</taxon>
        <taxon>Reduviidae</taxon>
        <taxon>Harpactorinae</taxon>
        <taxon>Harpactorini</taxon>
        <taxon>Rhynocoris</taxon>
    </lineage>
</organism>